<proteinExistence type="predicted"/>
<name>A0A1Y2I0W0_9FUNG</name>
<comment type="caution">
    <text evidence="1">The sequence shown here is derived from an EMBL/GenBank/DDBJ whole genome shotgun (WGS) entry which is preliminary data.</text>
</comment>
<dbReference type="EMBL" id="MCFL01000003">
    <property type="protein sequence ID" value="ORZ40379.1"/>
    <property type="molecule type" value="Genomic_DNA"/>
</dbReference>
<reference evidence="1 2" key="1">
    <citation type="submission" date="2016-07" db="EMBL/GenBank/DDBJ databases">
        <title>Pervasive Adenine N6-methylation of Active Genes in Fungi.</title>
        <authorList>
            <consortium name="DOE Joint Genome Institute"/>
            <person name="Mondo S.J."/>
            <person name="Dannebaum R.O."/>
            <person name="Kuo R.C."/>
            <person name="Labutti K."/>
            <person name="Haridas S."/>
            <person name="Kuo A."/>
            <person name="Salamov A."/>
            <person name="Ahrendt S.R."/>
            <person name="Lipzen A."/>
            <person name="Sullivan W."/>
            <person name="Andreopoulos W.B."/>
            <person name="Clum A."/>
            <person name="Lindquist E."/>
            <person name="Daum C."/>
            <person name="Ramamoorthy G.K."/>
            <person name="Gryganskyi A."/>
            <person name="Culley D."/>
            <person name="Magnuson J.K."/>
            <person name="James T.Y."/>
            <person name="O'Malley M.A."/>
            <person name="Stajich J.E."/>
            <person name="Spatafora J.W."/>
            <person name="Visel A."/>
            <person name="Grigoriev I.V."/>
        </authorList>
    </citation>
    <scope>NUCLEOTIDE SEQUENCE [LARGE SCALE GENOMIC DNA]</scope>
    <source>
        <strain evidence="1 2">PL171</strain>
    </source>
</reference>
<accession>A0A1Y2I0W0</accession>
<dbReference type="Proteomes" id="UP000193411">
    <property type="component" value="Unassembled WGS sequence"/>
</dbReference>
<dbReference type="AlphaFoldDB" id="A0A1Y2I0W0"/>
<organism evidence="1 2">
    <name type="scientific">Catenaria anguillulae PL171</name>
    <dbReference type="NCBI Taxonomy" id="765915"/>
    <lineage>
        <taxon>Eukaryota</taxon>
        <taxon>Fungi</taxon>
        <taxon>Fungi incertae sedis</taxon>
        <taxon>Blastocladiomycota</taxon>
        <taxon>Blastocladiomycetes</taxon>
        <taxon>Blastocladiales</taxon>
        <taxon>Catenariaceae</taxon>
        <taxon>Catenaria</taxon>
    </lineage>
</organism>
<sequence length="54" mass="5966">MYAPLYRLNLVITVIVREVRMRRADVVALYSAIRGDRPPSPKCAGCTSLAIACD</sequence>
<evidence type="ECO:0000313" key="2">
    <source>
        <dbReference type="Proteomes" id="UP000193411"/>
    </source>
</evidence>
<evidence type="ECO:0000313" key="1">
    <source>
        <dbReference type="EMBL" id="ORZ40379.1"/>
    </source>
</evidence>
<gene>
    <name evidence="1" type="ORF">BCR44DRAFT_33655</name>
</gene>
<keyword evidence="2" id="KW-1185">Reference proteome</keyword>
<protein>
    <submittedName>
        <fullName evidence="1">Uncharacterized protein</fullName>
    </submittedName>
</protein>